<accession>A0A926RU28</accession>
<feature type="region of interest" description="Disordered" evidence="1">
    <location>
        <begin position="55"/>
        <end position="98"/>
    </location>
</feature>
<sequence length="257" mass="29290">MEGWNGVDADGKPVPALNRVWNMVEAAPTPGKAIKVVPILKGIFIHKGCGCPDGKDKVSDKDKENGGSSPQVSDQTKKHVHDGERVDDSDLPTHGKWNGSGLHNWNRMKELAQEQNMTFNSIRLDQDTGVRRVEVEYDHVDKTQDQSCGRKERYESECAKSYSIEYVPYLLHLISDARERYQHLSKYGDDYLYVSWMKVPEWIGKRFLALGGGNINVPCFMKANFDDEAYHLQGEKWIQFNTFIDSGVMKEVEDGYR</sequence>
<comment type="caution">
    <text evidence="2">The sequence shown here is derived from an EMBL/GenBank/DDBJ whole genome shotgun (WGS) entry which is preliminary data.</text>
</comment>
<name>A0A926RU28_9BACL</name>
<organism evidence="2 3">
    <name type="scientific">Polycladospora coralii</name>
    <dbReference type="NCBI Taxonomy" id="2771432"/>
    <lineage>
        <taxon>Bacteria</taxon>
        <taxon>Bacillati</taxon>
        <taxon>Bacillota</taxon>
        <taxon>Bacilli</taxon>
        <taxon>Bacillales</taxon>
        <taxon>Thermoactinomycetaceae</taxon>
        <taxon>Polycladospora</taxon>
    </lineage>
</organism>
<dbReference type="Proteomes" id="UP000661691">
    <property type="component" value="Unassembled WGS sequence"/>
</dbReference>
<proteinExistence type="predicted"/>
<keyword evidence="3" id="KW-1185">Reference proteome</keyword>
<dbReference type="AlphaFoldDB" id="A0A926RU28"/>
<gene>
    <name evidence="2" type="ORF">IC620_08610</name>
</gene>
<evidence type="ECO:0000313" key="2">
    <source>
        <dbReference type="EMBL" id="MBD1372418.1"/>
    </source>
</evidence>
<protein>
    <submittedName>
        <fullName evidence="2">Uncharacterized protein</fullName>
    </submittedName>
</protein>
<dbReference type="EMBL" id="JACXAH010000010">
    <property type="protein sequence ID" value="MBD1372418.1"/>
    <property type="molecule type" value="Genomic_DNA"/>
</dbReference>
<evidence type="ECO:0000313" key="3">
    <source>
        <dbReference type="Proteomes" id="UP000661691"/>
    </source>
</evidence>
<feature type="compositionally biased region" description="Basic and acidic residues" evidence="1">
    <location>
        <begin position="55"/>
        <end position="65"/>
    </location>
</feature>
<reference evidence="2" key="1">
    <citation type="submission" date="2020-09" db="EMBL/GenBank/DDBJ databases">
        <title>A novel bacterium of genus Hazenella, isolated from South China Sea.</title>
        <authorList>
            <person name="Huang H."/>
            <person name="Mo K."/>
            <person name="Hu Y."/>
        </authorList>
    </citation>
    <scope>NUCLEOTIDE SEQUENCE</scope>
    <source>
        <strain evidence="2">IB182357</strain>
    </source>
</reference>
<evidence type="ECO:0000256" key="1">
    <source>
        <dbReference type="SAM" id="MobiDB-lite"/>
    </source>
</evidence>
<feature type="compositionally biased region" description="Basic and acidic residues" evidence="1">
    <location>
        <begin position="75"/>
        <end position="93"/>
    </location>
</feature>
<dbReference type="RefSeq" id="WP_191141955.1">
    <property type="nucleotide sequence ID" value="NZ_JACXAH010000010.1"/>
</dbReference>